<dbReference type="CDD" id="cd00086">
    <property type="entry name" value="homeodomain"/>
    <property type="match status" value="1"/>
</dbReference>
<keyword evidence="3 8" id="KW-0238">DNA-binding</keyword>
<dbReference type="Proteomes" id="UP000000311">
    <property type="component" value="Unassembled WGS sequence"/>
</dbReference>
<evidence type="ECO:0000256" key="6">
    <source>
        <dbReference type="ARBA" id="ARBA00023242"/>
    </source>
</evidence>
<evidence type="ECO:0000313" key="12">
    <source>
        <dbReference type="Proteomes" id="UP000000311"/>
    </source>
</evidence>
<keyword evidence="6 8" id="KW-0539">Nucleus</keyword>
<sequence length="337" mass="38491">MGSLPPAPRASSSTDDDHSGLSETENISPDTSPDIRRNRHTASGQDSSRRKRRGNLPKEAVNILKRWLVEHRYNAYPSESEKTNLSEQTSLSVLQVCNWFINARRRILPDLLRKDGKDPLEFTISRRARRIQAGASRQGRRSDPSEELMDVRRSQNWDLHADRTAASSQHLERDHDYDEEPAYRSEDSPNDYESSPNDYHSEEERPSIRWPNVIVRPYAEAQVEQLDGDDISHPPARRRQVLYYDTMVADDNNSESSHDTSTGEPAGYWSAPREHLSATPGVQQQQQIEIHYRGLPPRTLENAFAHQDNGDSFRMLVEIAVASPYEPPRQRPSSVDS</sequence>
<dbReference type="GO" id="GO:0000987">
    <property type="term" value="F:cis-regulatory region sequence-specific DNA binding"/>
    <property type="evidence" value="ECO:0007669"/>
    <property type="project" value="UniProtKB-ARBA"/>
</dbReference>
<accession>E2AVA5</accession>
<feature type="region of interest" description="Disordered" evidence="9">
    <location>
        <begin position="131"/>
        <end position="206"/>
    </location>
</feature>
<dbReference type="FunFam" id="1.10.10.60:FF:000059">
    <property type="entry name" value="TGFB-induced factor homeobox 1"/>
    <property type="match status" value="1"/>
</dbReference>
<proteinExistence type="inferred from homology"/>
<gene>
    <name evidence="11" type="ORF">EAG_16401</name>
</gene>
<keyword evidence="4 8" id="KW-0371">Homeobox</keyword>
<dbReference type="InterPro" id="IPR008422">
    <property type="entry name" value="KN_HD"/>
</dbReference>
<evidence type="ECO:0000313" key="11">
    <source>
        <dbReference type="EMBL" id="EFN62659.1"/>
    </source>
</evidence>
<feature type="compositionally biased region" description="Polar residues" evidence="9">
    <location>
        <begin position="21"/>
        <end position="31"/>
    </location>
</feature>
<evidence type="ECO:0000256" key="9">
    <source>
        <dbReference type="SAM" id="MobiDB-lite"/>
    </source>
</evidence>
<dbReference type="OMA" id="IGGERIC"/>
<feature type="DNA-binding region" description="Homeobox" evidence="8">
    <location>
        <begin position="49"/>
        <end position="111"/>
    </location>
</feature>
<evidence type="ECO:0000256" key="8">
    <source>
        <dbReference type="PROSITE-ProRule" id="PRU00108"/>
    </source>
</evidence>
<feature type="region of interest" description="Disordered" evidence="9">
    <location>
        <begin position="1"/>
        <end position="56"/>
    </location>
</feature>
<keyword evidence="12" id="KW-1185">Reference proteome</keyword>
<dbReference type="PANTHER" id="PTHR11850">
    <property type="entry name" value="HOMEOBOX PROTEIN TRANSCRIPTION FACTORS"/>
    <property type="match status" value="1"/>
</dbReference>
<dbReference type="Pfam" id="PF05920">
    <property type="entry name" value="Homeobox_KN"/>
    <property type="match status" value="1"/>
</dbReference>
<evidence type="ECO:0000256" key="1">
    <source>
        <dbReference type="ARBA" id="ARBA00004123"/>
    </source>
</evidence>
<feature type="domain" description="Homeobox" evidence="10">
    <location>
        <begin position="47"/>
        <end position="110"/>
    </location>
</feature>
<dbReference type="GO" id="GO:0048646">
    <property type="term" value="P:anatomical structure formation involved in morphogenesis"/>
    <property type="evidence" value="ECO:0007669"/>
    <property type="project" value="UniProtKB-ARBA"/>
</dbReference>
<dbReference type="EMBL" id="GL443059">
    <property type="protein sequence ID" value="EFN62659.1"/>
    <property type="molecule type" value="Genomic_DNA"/>
</dbReference>
<evidence type="ECO:0000256" key="3">
    <source>
        <dbReference type="ARBA" id="ARBA00023125"/>
    </source>
</evidence>
<dbReference type="Gene3D" id="1.10.10.60">
    <property type="entry name" value="Homeodomain-like"/>
    <property type="match status" value="1"/>
</dbReference>
<dbReference type="SUPFAM" id="SSF46689">
    <property type="entry name" value="Homeodomain-like"/>
    <property type="match status" value="1"/>
</dbReference>
<dbReference type="InParanoid" id="E2AVA5"/>
<evidence type="ECO:0000256" key="4">
    <source>
        <dbReference type="ARBA" id="ARBA00023155"/>
    </source>
</evidence>
<keyword evidence="2" id="KW-0805">Transcription regulation</keyword>
<name>E2AVA5_CAMFO</name>
<dbReference type="InterPro" id="IPR001356">
    <property type="entry name" value="HD"/>
</dbReference>
<feature type="compositionally biased region" description="Basic and acidic residues" evidence="9">
    <location>
        <begin position="140"/>
        <end position="163"/>
    </location>
</feature>
<organism evidence="12">
    <name type="scientific">Camponotus floridanus</name>
    <name type="common">Florida carpenter ant</name>
    <dbReference type="NCBI Taxonomy" id="104421"/>
    <lineage>
        <taxon>Eukaryota</taxon>
        <taxon>Metazoa</taxon>
        <taxon>Ecdysozoa</taxon>
        <taxon>Arthropoda</taxon>
        <taxon>Hexapoda</taxon>
        <taxon>Insecta</taxon>
        <taxon>Pterygota</taxon>
        <taxon>Neoptera</taxon>
        <taxon>Endopterygota</taxon>
        <taxon>Hymenoptera</taxon>
        <taxon>Apocrita</taxon>
        <taxon>Aculeata</taxon>
        <taxon>Formicoidea</taxon>
        <taxon>Formicidae</taxon>
        <taxon>Formicinae</taxon>
        <taxon>Camponotus</taxon>
    </lineage>
</organism>
<reference evidence="11 12" key="1">
    <citation type="journal article" date="2010" name="Science">
        <title>Genomic comparison of the ants Camponotus floridanus and Harpegnathos saltator.</title>
        <authorList>
            <person name="Bonasio R."/>
            <person name="Zhang G."/>
            <person name="Ye C."/>
            <person name="Mutti N.S."/>
            <person name="Fang X."/>
            <person name="Qin N."/>
            <person name="Donahue G."/>
            <person name="Yang P."/>
            <person name="Li Q."/>
            <person name="Li C."/>
            <person name="Zhang P."/>
            <person name="Huang Z."/>
            <person name="Berger S.L."/>
            <person name="Reinberg D."/>
            <person name="Wang J."/>
            <person name="Liebig J."/>
        </authorList>
    </citation>
    <scope>NUCLEOTIDE SEQUENCE [LARGE SCALE GENOMIC DNA]</scope>
    <source>
        <strain evidence="12">C129</strain>
    </source>
</reference>
<evidence type="ECO:0000256" key="2">
    <source>
        <dbReference type="ARBA" id="ARBA00023015"/>
    </source>
</evidence>
<keyword evidence="5" id="KW-0804">Transcription</keyword>
<dbReference type="GO" id="GO:0001654">
    <property type="term" value="P:eye development"/>
    <property type="evidence" value="ECO:0007669"/>
    <property type="project" value="UniProtKB-ARBA"/>
</dbReference>
<dbReference type="OrthoDB" id="10056939at2759"/>
<dbReference type="STRING" id="104421.E2AVA5"/>
<dbReference type="PROSITE" id="PS50071">
    <property type="entry name" value="HOMEOBOX_2"/>
    <property type="match status" value="1"/>
</dbReference>
<evidence type="ECO:0000256" key="7">
    <source>
        <dbReference type="ARBA" id="ARBA00038021"/>
    </source>
</evidence>
<dbReference type="InterPro" id="IPR050224">
    <property type="entry name" value="TALE_homeobox"/>
</dbReference>
<feature type="region of interest" description="Disordered" evidence="9">
    <location>
        <begin position="250"/>
        <end position="284"/>
    </location>
</feature>
<comment type="subcellular location">
    <subcellularLocation>
        <location evidence="1 8">Nucleus</location>
    </subcellularLocation>
</comment>
<dbReference type="SMART" id="SM00389">
    <property type="entry name" value="HOX"/>
    <property type="match status" value="1"/>
</dbReference>
<feature type="compositionally biased region" description="Basic and acidic residues" evidence="9">
    <location>
        <begin position="170"/>
        <end position="187"/>
    </location>
</feature>
<protein>
    <submittedName>
        <fullName evidence="11">Homeobox protein AKR</fullName>
    </submittedName>
</protein>
<dbReference type="GO" id="GO:0009887">
    <property type="term" value="P:animal organ morphogenesis"/>
    <property type="evidence" value="ECO:0007669"/>
    <property type="project" value="UniProtKB-ARBA"/>
</dbReference>
<dbReference type="GO" id="GO:0006355">
    <property type="term" value="P:regulation of DNA-templated transcription"/>
    <property type="evidence" value="ECO:0007669"/>
    <property type="project" value="InterPro"/>
</dbReference>
<evidence type="ECO:0000259" key="10">
    <source>
        <dbReference type="PROSITE" id="PS50071"/>
    </source>
</evidence>
<dbReference type="GO" id="GO:0005634">
    <property type="term" value="C:nucleus"/>
    <property type="evidence" value="ECO:0007669"/>
    <property type="project" value="UniProtKB-SubCell"/>
</dbReference>
<dbReference type="InterPro" id="IPR009057">
    <property type="entry name" value="Homeodomain-like_sf"/>
</dbReference>
<dbReference type="AlphaFoldDB" id="E2AVA5"/>
<evidence type="ECO:0000256" key="5">
    <source>
        <dbReference type="ARBA" id="ARBA00023163"/>
    </source>
</evidence>
<comment type="similarity">
    <text evidence="7">Belongs to the TALE/TGIF homeobox family.</text>
</comment>